<gene>
    <name evidence="6" type="primary">xerD_1</name>
    <name evidence="6" type="ORF">Cva_00134</name>
</gene>
<evidence type="ECO:0000256" key="4">
    <source>
        <dbReference type="ARBA" id="ARBA00023172"/>
    </source>
</evidence>
<dbReference type="Gene3D" id="3.30.160.390">
    <property type="entry name" value="Integrase, DNA-binding domain"/>
    <property type="match status" value="1"/>
</dbReference>
<dbReference type="Pfam" id="PF13356">
    <property type="entry name" value="Arm-DNA-bind_3"/>
    <property type="match status" value="1"/>
</dbReference>
<dbReference type="OrthoDB" id="7298605at2"/>
<evidence type="ECO:0000259" key="5">
    <source>
        <dbReference type="PROSITE" id="PS51898"/>
    </source>
</evidence>
<evidence type="ECO:0000256" key="1">
    <source>
        <dbReference type="ARBA" id="ARBA00008857"/>
    </source>
</evidence>
<dbReference type="InterPro" id="IPR010998">
    <property type="entry name" value="Integrase_recombinase_N"/>
</dbReference>
<sequence length="387" mass="44607">MMPKLTNKLIDASLTKQKDYIVWDDEVKGFGCRILPTGYKTYVFFYTSPLTRKYSYLKIGIHGNISADVARKKAKNLSTDIVNGLDPKEQKKALQIKEQHFLSFEDFFEIFRQKYILEKHKPSTIHRDEHRINKYILPFFGKKKIGAIIQDDVISFVSSMKHARGNCNKCLILLSTAFNQAEKWGYREKNTNPCQGVEKSPDKKMERFLSKEEYERLERILSEQEKISHSSPYTIAAIRMLLYTGCRCGEILTLKWSDVFMEEGYIHLQDSKTGAKTFPLNSKAIDLLKNLKKDSANLYVFHGKTPGSHLSKIETTWHKVRHLAGIPDVRIHDLRHSFASFALKKGVDLYTVSKLLGHKNIATTTRYAHLELEHLKKATNKVAEVFG</sequence>
<dbReference type="AlphaFoldDB" id="A0A0K8MAP2"/>
<dbReference type="InterPro" id="IPR050808">
    <property type="entry name" value="Phage_Integrase"/>
</dbReference>
<dbReference type="GO" id="GO:0006310">
    <property type="term" value="P:DNA recombination"/>
    <property type="evidence" value="ECO:0007669"/>
    <property type="project" value="UniProtKB-KW"/>
</dbReference>
<dbReference type="STRING" id="1629334.Cva_00134"/>
<dbReference type="PANTHER" id="PTHR30629">
    <property type="entry name" value="PROPHAGE INTEGRASE"/>
    <property type="match status" value="1"/>
</dbReference>
<dbReference type="InterPro" id="IPR013762">
    <property type="entry name" value="Integrase-like_cat_sf"/>
</dbReference>
<dbReference type="GO" id="GO:0003677">
    <property type="term" value="F:DNA binding"/>
    <property type="evidence" value="ECO:0007669"/>
    <property type="project" value="UniProtKB-KW"/>
</dbReference>
<feature type="domain" description="Tyr recombinase" evidence="5">
    <location>
        <begin position="204"/>
        <end position="380"/>
    </location>
</feature>
<evidence type="ECO:0000313" key="6">
    <source>
        <dbReference type="EMBL" id="GAO97502.1"/>
    </source>
</evidence>
<evidence type="ECO:0000256" key="2">
    <source>
        <dbReference type="ARBA" id="ARBA00022908"/>
    </source>
</evidence>
<dbReference type="InterPro" id="IPR011010">
    <property type="entry name" value="DNA_brk_join_enz"/>
</dbReference>
<dbReference type="GO" id="GO:0015074">
    <property type="term" value="P:DNA integration"/>
    <property type="evidence" value="ECO:0007669"/>
    <property type="project" value="UniProtKB-KW"/>
</dbReference>
<comment type="similarity">
    <text evidence="1">Belongs to the 'phage' integrase family.</text>
</comment>
<dbReference type="Gene3D" id="1.10.150.130">
    <property type="match status" value="1"/>
</dbReference>
<dbReference type="InterPro" id="IPR025166">
    <property type="entry name" value="Integrase_DNA_bind_dom"/>
</dbReference>
<dbReference type="PROSITE" id="PS51898">
    <property type="entry name" value="TYR_RECOMBINASE"/>
    <property type="match status" value="1"/>
</dbReference>
<dbReference type="CDD" id="cd00796">
    <property type="entry name" value="INT_Rci_Hp1_C"/>
    <property type="match status" value="1"/>
</dbReference>
<dbReference type="InterPro" id="IPR004107">
    <property type="entry name" value="Integrase_SAM-like_N"/>
</dbReference>
<accession>A0A0K8MAP2</accession>
<dbReference type="EMBL" id="BBVC01000007">
    <property type="protein sequence ID" value="GAO97502.1"/>
    <property type="molecule type" value="Genomic_DNA"/>
</dbReference>
<protein>
    <submittedName>
        <fullName evidence="6">Tyrosine recombinase XerD</fullName>
    </submittedName>
</protein>
<keyword evidence="3" id="KW-0238">DNA-binding</keyword>
<dbReference type="Proteomes" id="UP000036771">
    <property type="component" value="Unassembled WGS sequence"/>
</dbReference>
<proteinExistence type="inferred from homology"/>
<dbReference type="InterPro" id="IPR038488">
    <property type="entry name" value="Integrase_DNA-bd_sf"/>
</dbReference>
<evidence type="ECO:0000313" key="7">
    <source>
        <dbReference type="Proteomes" id="UP000036771"/>
    </source>
</evidence>
<evidence type="ECO:0000256" key="3">
    <source>
        <dbReference type="ARBA" id="ARBA00023125"/>
    </source>
</evidence>
<name>A0A0K8MAP2_9PROT</name>
<keyword evidence="7" id="KW-1185">Reference proteome</keyword>
<dbReference type="InterPro" id="IPR002104">
    <property type="entry name" value="Integrase_catalytic"/>
</dbReference>
<dbReference type="Gene3D" id="1.10.443.10">
    <property type="entry name" value="Intergrase catalytic core"/>
    <property type="match status" value="1"/>
</dbReference>
<dbReference type="SUPFAM" id="SSF56349">
    <property type="entry name" value="DNA breaking-rejoining enzymes"/>
    <property type="match status" value="1"/>
</dbReference>
<organism evidence="6 7">
    <name type="scientific">Caedimonas varicaedens</name>
    <dbReference type="NCBI Taxonomy" id="1629334"/>
    <lineage>
        <taxon>Bacteria</taxon>
        <taxon>Pseudomonadati</taxon>
        <taxon>Pseudomonadota</taxon>
        <taxon>Alphaproteobacteria</taxon>
        <taxon>Holosporales</taxon>
        <taxon>Caedimonadaceae</taxon>
        <taxon>Caedimonas</taxon>
    </lineage>
</organism>
<dbReference type="Pfam" id="PF00589">
    <property type="entry name" value="Phage_integrase"/>
    <property type="match status" value="1"/>
</dbReference>
<reference evidence="6 7" key="1">
    <citation type="submission" date="2015-03" db="EMBL/GenBank/DDBJ databases">
        <title>Caedibacter varicaedens, whole genome shotgun sequence.</title>
        <authorList>
            <person name="Suzuki H."/>
            <person name="Dapper A.L."/>
            <person name="Gibson A.K."/>
            <person name="Jackson C."/>
            <person name="Lee H."/>
            <person name="Pejaver V.R."/>
            <person name="Doak T."/>
            <person name="Lynch M."/>
        </authorList>
    </citation>
    <scope>NUCLEOTIDE SEQUENCE [LARGE SCALE GENOMIC DNA]</scope>
</reference>
<keyword evidence="2" id="KW-0229">DNA integration</keyword>
<keyword evidence="4" id="KW-0233">DNA recombination</keyword>
<comment type="caution">
    <text evidence="6">The sequence shown here is derived from an EMBL/GenBank/DDBJ whole genome shotgun (WGS) entry which is preliminary data.</text>
</comment>
<dbReference type="Pfam" id="PF14659">
    <property type="entry name" value="Phage_int_SAM_3"/>
    <property type="match status" value="1"/>
</dbReference>
<dbReference type="PANTHER" id="PTHR30629:SF2">
    <property type="entry name" value="PROPHAGE INTEGRASE INTS-RELATED"/>
    <property type="match status" value="1"/>
</dbReference>